<protein>
    <submittedName>
        <fullName evidence="8">Glycosyl transferase</fullName>
    </submittedName>
</protein>
<proteinExistence type="predicted"/>
<evidence type="ECO:0000256" key="7">
    <source>
        <dbReference type="ARBA" id="ARBA00023136"/>
    </source>
</evidence>
<dbReference type="InterPro" id="IPR038731">
    <property type="entry name" value="RgtA/B/C-like"/>
</dbReference>
<sequence>MSEDRAMGAKVWLFLALLAFAAFIQGFATIPPFDRDESRYVQASHQMLETGDFIDIRFQDEARHKKPVGIYWMQAATVHLLTGGEDTGPVWMYRLPSLVGAVAAVLLTGWVGLALFGPGAATLAAMMMATCVILGVEARMAKTDAVQLACILGCFGVLARAYLRPNRALPLSTALLFWGALGIGVLVKGVILMVVGTAILALWLIDREVWWLRRLRPALGLPLFLAIILPWLIAIAIATKGAFFGTAVGHEFLGKAATGQENHAGPPGYFLATFWLSFWPWAPVVFLSLPLVWARRHEVAVRFCLAWIIPTWVIHEMVVTKLPHYTLPVLPALALLAAALVINKGRPALARGWVWAATGMTVIVSIAFAGAIIGFPVQLMGQVQVGSVLAAVAILAVAGLTVWLIRSARGDAAAYAMLGTVIAYIGIFAMALPNLTPMWLSPQVKQVFDENKPCPGSILATGGYNEPSMVFLVGTQTRLGGGELVAAHLLSDPTCAIGMVTTGREEEAFHAALRTAGREPLLVSELSGFNYSRGKKAVLHFYTLSDRVIGP</sequence>
<evidence type="ECO:0000256" key="2">
    <source>
        <dbReference type="ARBA" id="ARBA00022475"/>
    </source>
</evidence>
<dbReference type="GO" id="GO:0016763">
    <property type="term" value="F:pentosyltransferase activity"/>
    <property type="evidence" value="ECO:0007669"/>
    <property type="project" value="TreeGrafter"/>
</dbReference>
<dbReference type="KEGG" id="ncb:C0V82_04880"/>
<evidence type="ECO:0000313" key="8">
    <source>
        <dbReference type="EMBL" id="AUN29633.1"/>
    </source>
</evidence>
<dbReference type="PANTHER" id="PTHR33908:SF3">
    <property type="entry name" value="UNDECAPRENYL PHOSPHATE-ALPHA-4-AMINO-4-DEOXY-L-ARABINOSE ARABINOSYL TRANSFERASE"/>
    <property type="match status" value="1"/>
</dbReference>
<dbReference type="GO" id="GO:0005886">
    <property type="term" value="C:plasma membrane"/>
    <property type="evidence" value="ECO:0007669"/>
    <property type="project" value="UniProtKB-SubCell"/>
</dbReference>
<gene>
    <name evidence="8" type="ORF">C0V82_04880</name>
</gene>
<keyword evidence="3" id="KW-0328">Glycosyltransferase</keyword>
<evidence type="ECO:0000313" key="9">
    <source>
        <dbReference type="Proteomes" id="UP000234752"/>
    </source>
</evidence>
<dbReference type="GO" id="GO:0010041">
    <property type="term" value="P:response to iron(III) ion"/>
    <property type="evidence" value="ECO:0007669"/>
    <property type="project" value="TreeGrafter"/>
</dbReference>
<keyword evidence="2" id="KW-1003">Cell membrane</keyword>
<organism evidence="8 9">
    <name type="scientific">Niveispirillum cyanobacteriorum</name>
    <dbReference type="NCBI Taxonomy" id="1612173"/>
    <lineage>
        <taxon>Bacteria</taxon>
        <taxon>Pseudomonadati</taxon>
        <taxon>Pseudomonadota</taxon>
        <taxon>Alphaproteobacteria</taxon>
        <taxon>Rhodospirillales</taxon>
        <taxon>Azospirillaceae</taxon>
        <taxon>Niveispirillum</taxon>
    </lineage>
</organism>
<dbReference type="RefSeq" id="WP_102111357.1">
    <property type="nucleotide sequence ID" value="NZ_BMGN01000003.1"/>
</dbReference>
<evidence type="ECO:0000256" key="6">
    <source>
        <dbReference type="ARBA" id="ARBA00022989"/>
    </source>
</evidence>
<evidence type="ECO:0000256" key="3">
    <source>
        <dbReference type="ARBA" id="ARBA00022676"/>
    </source>
</evidence>
<name>A0A2K9N916_9PROT</name>
<keyword evidence="9" id="KW-1185">Reference proteome</keyword>
<keyword evidence="6" id="KW-1133">Transmembrane helix</keyword>
<dbReference type="Pfam" id="PF13231">
    <property type="entry name" value="PMT_2"/>
    <property type="match status" value="1"/>
</dbReference>
<keyword evidence="5" id="KW-0812">Transmembrane</keyword>
<keyword evidence="4 8" id="KW-0808">Transferase</keyword>
<accession>A0A2K9N916</accession>
<dbReference type="AlphaFoldDB" id="A0A2K9N916"/>
<dbReference type="GO" id="GO:0009103">
    <property type="term" value="P:lipopolysaccharide biosynthetic process"/>
    <property type="evidence" value="ECO:0007669"/>
    <property type="project" value="TreeGrafter"/>
</dbReference>
<evidence type="ECO:0000256" key="4">
    <source>
        <dbReference type="ARBA" id="ARBA00022679"/>
    </source>
</evidence>
<dbReference type="EMBL" id="CP025611">
    <property type="protein sequence ID" value="AUN29633.1"/>
    <property type="molecule type" value="Genomic_DNA"/>
</dbReference>
<dbReference type="InterPro" id="IPR050297">
    <property type="entry name" value="LipidA_mod_glycosyltrf_83"/>
</dbReference>
<dbReference type="PANTHER" id="PTHR33908">
    <property type="entry name" value="MANNOSYLTRANSFERASE YKCB-RELATED"/>
    <property type="match status" value="1"/>
</dbReference>
<keyword evidence="7" id="KW-0472">Membrane</keyword>
<evidence type="ECO:0000256" key="1">
    <source>
        <dbReference type="ARBA" id="ARBA00004651"/>
    </source>
</evidence>
<dbReference type="OrthoDB" id="9810951at2"/>
<comment type="subcellular location">
    <subcellularLocation>
        <location evidence="1">Cell membrane</location>
        <topology evidence="1">Multi-pass membrane protein</topology>
    </subcellularLocation>
</comment>
<reference evidence="8 9" key="1">
    <citation type="submission" date="2017-12" db="EMBL/GenBank/DDBJ databases">
        <title>Genomes of bacteria within cyanobacterial aggregates.</title>
        <authorList>
            <person name="Cai H."/>
        </authorList>
    </citation>
    <scope>NUCLEOTIDE SEQUENCE [LARGE SCALE GENOMIC DNA]</scope>
    <source>
        <strain evidence="8 9">TH16</strain>
    </source>
</reference>
<evidence type="ECO:0000256" key="5">
    <source>
        <dbReference type="ARBA" id="ARBA00022692"/>
    </source>
</evidence>
<dbReference type="Proteomes" id="UP000234752">
    <property type="component" value="Chromosome eg_1"/>
</dbReference>